<proteinExistence type="inferred from homology"/>
<dbReference type="InterPro" id="IPR017871">
    <property type="entry name" value="ABC_transporter-like_CS"/>
</dbReference>
<dbReference type="InterPro" id="IPR003439">
    <property type="entry name" value="ABC_transporter-like_ATP-bd"/>
</dbReference>
<keyword evidence="6" id="KW-0029">Amino-acid transport</keyword>
<dbReference type="CDD" id="cd03224">
    <property type="entry name" value="ABC_TM1139_LivF_branched"/>
    <property type="match status" value="1"/>
</dbReference>
<dbReference type="Proteomes" id="UP000290849">
    <property type="component" value="Unassembled WGS sequence"/>
</dbReference>
<dbReference type="SMART" id="SM00382">
    <property type="entry name" value="AAA"/>
    <property type="match status" value="1"/>
</dbReference>
<keyword evidence="5 8" id="KW-0067">ATP-binding</keyword>
<dbReference type="GO" id="GO:0015807">
    <property type="term" value="P:L-amino acid transport"/>
    <property type="evidence" value="ECO:0007669"/>
    <property type="project" value="TreeGrafter"/>
</dbReference>
<evidence type="ECO:0000313" key="9">
    <source>
        <dbReference type="Proteomes" id="UP000290849"/>
    </source>
</evidence>
<evidence type="ECO:0000256" key="1">
    <source>
        <dbReference type="ARBA" id="ARBA00005417"/>
    </source>
</evidence>
<dbReference type="PROSITE" id="PS50893">
    <property type="entry name" value="ABC_TRANSPORTER_2"/>
    <property type="match status" value="1"/>
</dbReference>
<dbReference type="Pfam" id="PF00005">
    <property type="entry name" value="ABC_tran"/>
    <property type="match status" value="1"/>
</dbReference>
<dbReference type="PANTHER" id="PTHR43820:SF2">
    <property type="entry name" value="ABC TRANSPORTER ATP-BINDING PROTEIN"/>
    <property type="match status" value="1"/>
</dbReference>
<keyword evidence="9" id="KW-1185">Reference proteome</keyword>
<protein>
    <submittedName>
        <fullName evidence="8">ABC transporter ATP-binding protein</fullName>
    </submittedName>
</protein>
<evidence type="ECO:0000256" key="6">
    <source>
        <dbReference type="ARBA" id="ARBA00022970"/>
    </source>
</evidence>
<dbReference type="GO" id="GO:0016887">
    <property type="term" value="F:ATP hydrolysis activity"/>
    <property type="evidence" value="ECO:0007669"/>
    <property type="project" value="InterPro"/>
</dbReference>
<evidence type="ECO:0000256" key="4">
    <source>
        <dbReference type="ARBA" id="ARBA00022741"/>
    </source>
</evidence>
<name>A0A4Q1HJV9_9BURK</name>
<dbReference type="RefSeq" id="WP_129150716.1">
    <property type="nucleotide sequence ID" value="NZ_JBHSDO010000014.1"/>
</dbReference>
<organism evidence="8 9">
    <name type="scientific">Achromobacter aloeverae</name>
    <dbReference type="NCBI Taxonomy" id="1750518"/>
    <lineage>
        <taxon>Bacteria</taxon>
        <taxon>Pseudomonadati</taxon>
        <taxon>Pseudomonadota</taxon>
        <taxon>Betaproteobacteria</taxon>
        <taxon>Burkholderiales</taxon>
        <taxon>Alcaligenaceae</taxon>
        <taxon>Achromobacter</taxon>
    </lineage>
</organism>
<keyword evidence="2" id="KW-0813">Transport</keyword>
<dbReference type="EMBL" id="PYAL01000003">
    <property type="protein sequence ID" value="RXN90281.1"/>
    <property type="molecule type" value="Genomic_DNA"/>
</dbReference>
<dbReference type="SUPFAM" id="SSF52540">
    <property type="entry name" value="P-loop containing nucleoside triphosphate hydrolases"/>
    <property type="match status" value="1"/>
</dbReference>
<feature type="domain" description="ABC transporter" evidence="7">
    <location>
        <begin position="5"/>
        <end position="232"/>
    </location>
</feature>
<evidence type="ECO:0000256" key="3">
    <source>
        <dbReference type="ARBA" id="ARBA00022475"/>
    </source>
</evidence>
<dbReference type="PROSITE" id="PS00211">
    <property type="entry name" value="ABC_TRANSPORTER_1"/>
    <property type="match status" value="1"/>
</dbReference>
<dbReference type="AlphaFoldDB" id="A0A4Q1HJV9"/>
<keyword evidence="3" id="KW-0472">Membrane</keyword>
<gene>
    <name evidence="8" type="ORF">C7R54_12225</name>
</gene>
<dbReference type="InterPro" id="IPR003593">
    <property type="entry name" value="AAA+_ATPase"/>
</dbReference>
<keyword evidence="3" id="KW-1003">Cell membrane</keyword>
<reference evidence="8 9" key="1">
    <citation type="journal article" date="2017" name="Int. J. Syst. Evol. Microbiol.">
        <title>Achromobacter aloeverae sp. nov., isolated from the root of Aloe vera (L.) Burm.f.</title>
        <authorList>
            <person name="Kuncharoen N."/>
            <person name="Muramatsu Y."/>
            <person name="Shibata C."/>
            <person name="Kamakura Y."/>
            <person name="Nakagawa Y."/>
            <person name="Tanasupawat S."/>
        </authorList>
    </citation>
    <scope>NUCLEOTIDE SEQUENCE [LARGE SCALE GENOMIC DNA]</scope>
    <source>
        <strain evidence="8 9">AVA-1</strain>
    </source>
</reference>
<evidence type="ECO:0000256" key="5">
    <source>
        <dbReference type="ARBA" id="ARBA00022840"/>
    </source>
</evidence>
<dbReference type="GO" id="GO:0015658">
    <property type="term" value="F:branched-chain amino acid transmembrane transporter activity"/>
    <property type="evidence" value="ECO:0007669"/>
    <property type="project" value="TreeGrafter"/>
</dbReference>
<dbReference type="GO" id="GO:0005524">
    <property type="term" value="F:ATP binding"/>
    <property type="evidence" value="ECO:0007669"/>
    <property type="project" value="UniProtKB-KW"/>
</dbReference>
<dbReference type="PANTHER" id="PTHR43820">
    <property type="entry name" value="HIGH-AFFINITY BRANCHED-CHAIN AMINO ACID TRANSPORT ATP-BINDING PROTEIN LIVF"/>
    <property type="match status" value="1"/>
</dbReference>
<comment type="similarity">
    <text evidence="1">Belongs to the ABC transporter superfamily.</text>
</comment>
<comment type="caution">
    <text evidence="8">The sequence shown here is derived from an EMBL/GenBank/DDBJ whole genome shotgun (WGS) entry which is preliminary data.</text>
</comment>
<evidence type="ECO:0000256" key="2">
    <source>
        <dbReference type="ARBA" id="ARBA00022448"/>
    </source>
</evidence>
<evidence type="ECO:0000313" key="8">
    <source>
        <dbReference type="EMBL" id="RXN90281.1"/>
    </source>
</evidence>
<dbReference type="InterPro" id="IPR052156">
    <property type="entry name" value="BCAA_Transport_ATP-bd_LivF"/>
</dbReference>
<keyword evidence="4" id="KW-0547">Nucleotide-binding</keyword>
<evidence type="ECO:0000259" key="7">
    <source>
        <dbReference type="PROSITE" id="PS50893"/>
    </source>
</evidence>
<sequence length="233" mass="25204">MKMLLEVDAINTFYGPSQAIHDVSFGVAQSEVVALLGRNGAGKSTTLRSIMGLNGAASGRIRYGDRDITRMSPQAIARLGLTLVPETRDPFVLLTVRENIMLGYRPGSPYTLDRLMDLFPLLRELLKKKGGELSGGQQQMMVMARGLAMGPRLLLLDEPSQGLAPIMVKAVASVLKQLKGDGLTILLVEQNLNMALDIADRVVVMENGAVADTFDSATGRAEPARLEQYLAVH</sequence>
<dbReference type="InterPro" id="IPR027417">
    <property type="entry name" value="P-loop_NTPase"/>
</dbReference>
<accession>A0A4Q1HJV9</accession>
<dbReference type="Gene3D" id="3.40.50.300">
    <property type="entry name" value="P-loop containing nucleotide triphosphate hydrolases"/>
    <property type="match status" value="1"/>
</dbReference>
<dbReference type="OrthoDB" id="9776369at2"/>